<keyword evidence="2" id="KW-1185">Reference proteome</keyword>
<comment type="caution">
    <text evidence="1">The sequence shown here is derived from an EMBL/GenBank/DDBJ whole genome shotgun (WGS) entry which is preliminary data.</text>
</comment>
<dbReference type="Proteomes" id="UP001353858">
    <property type="component" value="Unassembled WGS sequence"/>
</dbReference>
<dbReference type="EMBL" id="JARPUR010000006">
    <property type="protein sequence ID" value="KAK4874631.1"/>
    <property type="molecule type" value="Genomic_DNA"/>
</dbReference>
<protein>
    <recommendedName>
        <fullName evidence="3">BESS domain-containing protein</fullName>
    </recommendedName>
</protein>
<evidence type="ECO:0008006" key="3">
    <source>
        <dbReference type="Google" id="ProtNLM"/>
    </source>
</evidence>
<proteinExistence type="predicted"/>
<evidence type="ECO:0000313" key="1">
    <source>
        <dbReference type="EMBL" id="KAK4874631.1"/>
    </source>
</evidence>
<sequence>MEPEAHKSKNIKFMFEKLAPSSIISQPQPSQELSEKIVSFPEYVRVSHHRSGGSNVPEPEELIENADTDQKHANKRFELQDENKANTEIQISDDEINNREIVKPLEPRTPKKRLKRINNEDKFFNLWKERDEKRQTLLKTIVKRKDDDVELFCSHIAEVLRSLLPVNKAEAKKHLGTVLSNYEIMAARTTSVCCDINILSSTPRSSSLSSYDLSVPYASPSSEHADGSPEFSIAEHHTSNAYSSFSTGSPQATDLVFLESQEQVYFDM</sequence>
<organism evidence="1 2">
    <name type="scientific">Aquatica leii</name>
    <dbReference type="NCBI Taxonomy" id="1421715"/>
    <lineage>
        <taxon>Eukaryota</taxon>
        <taxon>Metazoa</taxon>
        <taxon>Ecdysozoa</taxon>
        <taxon>Arthropoda</taxon>
        <taxon>Hexapoda</taxon>
        <taxon>Insecta</taxon>
        <taxon>Pterygota</taxon>
        <taxon>Neoptera</taxon>
        <taxon>Endopterygota</taxon>
        <taxon>Coleoptera</taxon>
        <taxon>Polyphaga</taxon>
        <taxon>Elateriformia</taxon>
        <taxon>Elateroidea</taxon>
        <taxon>Lampyridae</taxon>
        <taxon>Luciolinae</taxon>
        <taxon>Aquatica</taxon>
    </lineage>
</organism>
<dbReference type="AlphaFoldDB" id="A0AAN7P3J6"/>
<gene>
    <name evidence="1" type="ORF">RN001_013991</name>
</gene>
<reference evidence="2" key="1">
    <citation type="submission" date="2023-01" db="EMBL/GenBank/DDBJ databases">
        <title>Key to firefly adult light organ development and bioluminescence: homeobox transcription factors regulate luciferase expression and transportation to peroxisome.</title>
        <authorList>
            <person name="Fu X."/>
        </authorList>
    </citation>
    <scope>NUCLEOTIDE SEQUENCE [LARGE SCALE GENOMIC DNA]</scope>
</reference>
<accession>A0AAN7P3J6</accession>
<evidence type="ECO:0000313" key="2">
    <source>
        <dbReference type="Proteomes" id="UP001353858"/>
    </source>
</evidence>
<name>A0AAN7P3J6_9COLE</name>